<reference evidence="1" key="1">
    <citation type="journal article" date="2014" name="Front. Microbiol.">
        <title>High frequency of phylogenetically diverse reductive dehalogenase-homologous genes in deep subseafloor sedimentary metagenomes.</title>
        <authorList>
            <person name="Kawai M."/>
            <person name="Futagami T."/>
            <person name="Toyoda A."/>
            <person name="Takaki Y."/>
            <person name="Nishi S."/>
            <person name="Hori S."/>
            <person name="Arai W."/>
            <person name="Tsubouchi T."/>
            <person name="Morono Y."/>
            <person name="Uchiyama I."/>
            <person name="Ito T."/>
            <person name="Fujiyama A."/>
            <person name="Inagaki F."/>
            <person name="Takami H."/>
        </authorList>
    </citation>
    <scope>NUCLEOTIDE SEQUENCE</scope>
    <source>
        <strain evidence="1">Expedition CK06-06</strain>
    </source>
</reference>
<sequence length="42" mass="4703">MNKKVLLKISSYLDAANVDLKSLSEDFYRKNCGGKLTPVLET</sequence>
<feature type="non-terminal residue" evidence="1">
    <location>
        <position position="42"/>
    </location>
</feature>
<organism evidence="1">
    <name type="scientific">marine sediment metagenome</name>
    <dbReference type="NCBI Taxonomy" id="412755"/>
    <lineage>
        <taxon>unclassified sequences</taxon>
        <taxon>metagenomes</taxon>
        <taxon>ecological metagenomes</taxon>
    </lineage>
</organism>
<proteinExistence type="predicted"/>
<protein>
    <submittedName>
        <fullName evidence="1">Uncharacterized protein</fullName>
    </submittedName>
</protein>
<dbReference type="AlphaFoldDB" id="X1MU09"/>
<gene>
    <name evidence="1" type="ORF">S06H3_35241</name>
</gene>
<comment type="caution">
    <text evidence="1">The sequence shown here is derived from an EMBL/GenBank/DDBJ whole genome shotgun (WGS) entry which is preliminary data.</text>
</comment>
<dbReference type="EMBL" id="BARV01021249">
    <property type="protein sequence ID" value="GAI21461.1"/>
    <property type="molecule type" value="Genomic_DNA"/>
</dbReference>
<name>X1MU09_9ZZZZ</name>
<evidence type="ECO:0000313" key="1">
    <source>
        <dbReference type="EMBL" id="GAI21461.1"/>
    </source>
</evidence>
<accession>X1MU09</accession>